<reference evidence="1" key="2">
    <citation type="journal article" date="2015" name="Data Brief">
        <title>Shoot transcriptome of the giant reed, Arundo donax.</title>
        <authorList>
            <person name="Barrero R.A."/>
            <person name="Guerrero F.D."/>
            <person name="Moolhuijzen P."/>
            <person name="Goolsby J.A."/>
            <person name="Tidwell J."/>
            <person name="Bellgard S.E."/>
            <person name="Bellgard M.I."/>
        </authorList>
    </citation>
    <scope>NUCLEOTIDE SEQUENCE</scope>
    <source>
        <tissue evidence="1">Shoot tissue taken approximately 20 cm above the soil surface</tissue>
    </source>
</reference>
<organism evidence="1">
    <name type="scientific">Arundo donax</name>
    <name type="common">Giant reed</name>
    <name type="synonym">Donax arundinaceus</name>
    <dbReference type="NCBI Taxonomy" id="35708"/>
    <lineage>
        <taxon>Eukaryota</taxon>
        <taxon>Viridiplantae</taxon>
        <taxon>Streptophyta</taxon>
        <taxon>Embryophyta</taxon>
        <taxon>Tracheophyta</taxon>
        <taxon>Spermatophyta</taxon>
        <taxon>Magnoliopsida</taxon>
        <taxon>Liliopsida</taxon>
        <taxon>Poales</taxon>
        <taxon>Poaceae</taxon>
        <taxon>PACMAD clade</taxon>
        <taxon>Arundinoideae</taxon>
        <taxon>Arundineae</taxon>
        <taxon>Arundo</taxon>
    </lineage>
</organism>
<dbReference type="EMBL" id="GBRH01218475">
    <property type="protein sequence ID" value="JAD79420.1"/>
    <property type="molecule type" value="Transcribed_RNA"/>
</dbReference>
<proteinExistence type="predicted"/>
<protein>
    <submittedName>
        <fullName evidence="1">Uncharacterized protein</fullName>
    </submittedName>
</protein>
<name>A0A0A9D199_ARUDO</name>
<evidence type="ECO:0000313" key="1">
    <source>
        <dbReference type="EMBL" id="JAD79420.1"/>
    </source>
</evidence>
<dbReference type="AlphaFoldDB" id="A0A0A9D199"/>
<accession>A0A0A9D199</accession>
<reference evidence="1" key="1">
    <citation type="submission" date="2014-09" db="EMBL/GenBank/DDBJ databases">
        <authorList>
            <person name="Magalhaes I.L.F."/>
            <person name="Oliveira U."/>
            <person name="Santos F.R."/>
            <person name="Vidigal T.H.D.A."/>
            <person name="Brescovit A.D."/>
            <person name="Santos A.J."/>
        </authorList>
    </citation>
    <scope>NUCLEOTIDE SEQUENCE</scope>
    <source>
        <tissue evidence="1">Shoot tissue taken approximately 20 cm above the soil surface</tissue>
    </source>
</reference>
<sequence>MITNKWEVCVNDKYRWRVMTSFNSFHFLKKMTSFNLLPIQNFRYIRLLYQNYFHTELSEMQTFFYRINMLPEKVVIHQTWKI</sequence>